<feature type="region of interest" description="Disordered" evidence="1">
    <location>
        <begin position="1"/>
        <end position="42"/>
    </location>
</feature>
<gene>
    <name evidence="2" type="ORF">OFUS_LOCUS8438</name>
</gene>
<organism evidence="2 3">
    <name type="scientific">Owenia fusiformis</name>
    <name type="common">Polychaete worm</name>
    <dbReference type="NCBI Taxonomy" id="6347"/>
    <lineage>
        <taxon>Eukaryota</taxon>
        <taxon>Metazoa</taxon>
        <taxon>Spiralia</taxon>
        <taxon>Lophotrochozoa</taxon>
        <taxon>Annelida</taxon>
        <taxon>Polychaeta</taxon>
        <taxon>Sedentaria</taxon>
        <taxon>Canalipalpata</taxon>
        <taxon>Sabellida</taxon>
        <taxon>Oweniida</taxon>
        <taxon>Oweniidae</taxon>
        <taxon>Owenia</taxon>
    </lineage>
</organism>
<evidence type="ECO:0000256" key="1">
    <source>
        <dbReference type="SAM" id="MobiDB-lite"/>
    </source>
</evidence>
<dbReference type="AlphaFoldDB" id="A0A8S4NP68"/>
<comment type="caution">
    <text evidence="2">The sequence shown here is derived from an EMBL/GenBank/DDBJ whole genome shotgun (WGS) entry which is preliminary data.</text>
</comment>
<keyword evidence="3" id="KW-1185">Reference proteome</keyword>
<dbReference type="EMBL" id="CAIIXF020000004">
    <property type="protein sequence ID" value="CAH1781934.1"/>
    <property type="molecule type" value="Genomic_DNA"/>
</dbReference>
<name>A0A8S4NP68_OWEFU</name>
<proteinExistence type="predicted"/>
<sequence length="176" mass="20250">LNKFSIKLQSTRKKVKTPKHHPKKQKIDIPTNETESEDSGDSDIIEIVDDCDENTSAGRTCCSLTHSTRIENDNTAGPSTGSCCQEYVTRMEVTNMVLKERVFQQEQNRKIIKLLKEWRKSTSQRHTNRRVRSPDGDCLSRANVAIVQDCSRELARRNQLCPYCRDVTSYLKVYLL</sequence>
<dbReference type="Proteomes" id="UP000749559">
    <property type="component" value="Unassembled WGS sequence"/>
</dbReference>
<accession>A0A8S4NP68</accession>
<evidence type="ECO:0000313" key="2">
    <source>
        <dbReference type="EMBL" id="CAH1781934.1"/>
    </source>
</evidence>
<evidence type="ECO:0000313" key="3">
    <source>
        <dbReference type="Proteomes" id="UP000749559"/>
    </source>
</evidence>
<feature type="non-terminal residue" evidence="2">
    <location>
        <position position="176"/>
    </location>
</feature>
<protein>
    <submittedName>
        <fullName evidence="2">Uncharacterized protein</fullName>
    </submittedName>
</protein>
<feature type="compositionally biased region" description="Basic residues" evidence="1">
    <location>
        <begin position="10"/>
        <end position="24"/>
    </location>
</feature>
<reference evidence="2" key="1">
    <citation type="submission" date="2022-03" db="EMBL/GenBank/DDBJ databases">
        <authorList>
            <person name="Martin C."/>
        </authorList>
    </citation>
    <scope>NUCLEOTIDE SEQUENCE</scope>
</reference>